<reference evidence="2 3" key="1">
    <citation type="submission" date="2015-03" db="EMBL/GenBank/DDBJ databases">
        <authorList>
            <person name="Murphy D."/>
        </authorList>
    </citation>
    <scope>NUCLEOTIDE SEQUENCE [LARGE SCALE GENOMIC DNA]</scope>
    <source>
        <strain evidence="2 3">Y233</strain>
    </source>
</reference>
<evidence type="ECO:0000313" key="3">
    <source>
        <dbReference type="Proteomes" id="UP000038204"/>
    </source>
</evidence>
<dbReference type="AlphaFoldDB" id="A0A0T9PUS8"/>
<feature type="transmembrane region" description="Helical" evidence="1">
    <location>
        <begin position="64"/>
        <end position="88"/>
    </location>
</feature>
<dbReference type="EMBL" id="CQBK01000010">
    <property type="protein sequence ID" value="CNH82150.1"/>
    <property type="molecule type" value="Genomic_DNA"/>
</dbReference>
<proteinExistence type="predicted"/>
<keyword evidence="1" id="KW-1133">Transmembrane helix</keyword>
<evidence type="ECO:0000256" key="1">
    <source>
        <dbReference type="SAM" id="Phobius"/>
    </source>
</evidence>
<sequence>MMAINSSHQRHQWLPLVTDIKINCPINITVPHQPIATTYSSNLARRKQDIPATLMDESATTSAIFVMTIIFIIVCLCSLNTLVFMYSVGLS</sequence>
<accession>A0A0T9PUS8</accession>
<gene>
    <name evidence="2" type="ORF">ERS008667_01607</name>
</gene>
<organism evidence="2 3">
    <name type="scientific">Yersinia similis</name>
    <dbReference type="NCBI Taxonomy" id="367190"/>
    <lineage>
        <taxon>Bacteria</taxon>
        <taxon>Pseudomonadati</taxon>
        <taxon>Pseudomonadota</taxon>
        <taxon>Gammaproteobacteria</taxon>
        <taxon>Enterobacterales</taxon>
        <taxon>Yersiniaceae</taxon>
        <taxon>Yersinia</taxon>
    </lineage>
</organism>
<evidence type="ECO:0000313" key="2">
    <source>
        <dbReference type="EMBL" id="CNH82150.1"/>
    </source>
</evidence>
<name>A0A0T9PUS8_9GAMM</name>
<protein>
    <submittedName>
        <fullName evidence="2">Uncharacterized protein</fullName>
    </submittedName>
</protein>
<dbReference type="Proteomes" id="UP000038204">
    <property type="component" value="Unassembled WGS sequence"/>
</dbReference>
<keyword evidence="1" id="KW-0472">Membrane</keyword>
<keyword evidence="1" id="KW-0812">Transmembrane</keyword>